<accession>A0ABP4X3W2</accession>
<dbReference type="EMBL" id="BAAANH010000008">
    <property type="protein sequence ID" value="GAA1769707.1"/>
    <property type="molecule type" value="Genomic_DNA"/>
</dbReference>
<dbReference type="Proteomes" id="UP001500506">
    <property type="component" value="Unassembled WGS sequence"/>
</dbReference>
<feature type="region of interest" description="Disordered" evidence="1">
    <location>
        <begin position="83"/>
        <end position="111"/>
    </location>
</feature>
<evidence type="ECO:0000313" key="2">
    <source>
        <dbReference type="EMBL" id="GAA1769707.1"/>
    </source>
</evidence>
<evidence type="ECO:0008006" key="4">
    <source>
        <dbReference type="Google" id="ProtNLM"/>
    </source>
</evidence>
<comment type="caution">
    <text evidence="2">The sequence shown here is derived from an EMBL/GenBank/DDBJ whole genome shotgun (WGS) entry which is preliminary data.</text>
</comment>
<name>A0ABP4X3W2_9MICO</name>
<gene>
    <name evidence="2" type="ORF">GCM10009747_33580</name>
</gene>
<protein>
    <recommendedName>
        <fullName evidence="4">HIRAN domain-containing protein</fullName>
    </recommendedName>
</protein>
<organism evidence="2 3">
    <name type="scientific">Agromyces humatus</name>
    <dbReference type="NCBI Taxonomy" id="279573"/>
    <lineage>
        <taxon>Bacteria</taxon>
        <taxon>Bacillati</taxon>
        <taxon>Actinomycetota</taxon>
        <taxon>Actinomycetes</taxon>
        <taxon>Micrococcales</taxon>
        <taxon>Microbacteriaceae</taxon>
        <taxon>Agromyces</taxon>
    </lineage>
</organism>
<keyword evidence="3" id="KW-1185">Reference proteome</keyword>
<reference evidence="3" key="1">
    <citation type="journal article" date="2019" name="Int. J. Syst. Evol. Microbiol.">
        <title>The Global Catalogue of Microorganisms (GCM) 10K type strain sequencing project: providing services to taxonomists for standard genome sequencing and annotation.</title>
        <authorList>
            <consortium name="The Broad Institute Genomics Platform"/>
            <consortium name="The Broad Institute Genome Sequencing Center for Infectious Disease"/>
            <person name="Wu L."/>
            <person name="Ma J."/>
        </authorList>
    </citation>
    <scope>NUCLEOTIDE SEQUENCE [LARGE SCALE GENOMIC DNA]</scope>
    <source>
        <strain evidence="3">JCM 14319</strain>
    </source>
</reference>
<proteinExistence type="predicted"/>
<dbReference type="RefSeq" id="WP_232499620.1">
    <property type="nucleotide sequence ID" value="NZ_BAAANH010000008.1"/>
</dbReference>
<evidence type="ECO:0000313" key="3">
    <source>
        <dbReference type="Proteomes" id="UP001500506"/>
    </source>
</evidence>
<sequence length="190" mass="21297">MRYWQPKLRSIRAGEWLLFDDSRRIAVIREVHVSSPPRPLLRAETWAPDEDARVFLGYFPVDALRLAAETVWWEYRAAAELPKAAESTRAPEPPRVPPGSGDGSARHPLLNAQEHTPGVWTLVDSTGREYGAVRIVREGAAVVYVGELRGERLGGRNVKLREAVEKVHAAYVRSFNATPVRARPDAGRTR</sequence>
<evidence type="ECO:0000256" key="1">
    <source>
        <dbReference type="SAM" id="MobiDB-lite"/>
    </source>
</evidence>